<dbReference type="Pfam" id="PF00581">
    <property type="entry name" value="Rhodanese"/>
    <property type="match status" value="1"/>
</dbReference>
<dbReference type="HOGENOM" id="CLU_089574_13_2_11"/>
<dbReference type="RefSeq" id="WP_039689665.1">
    <property type="nucleotide sequence ID" value="NZ_CP009302.1"/>
</dbReference>
<dbReference type="InterPro" id="IPR050229">
    <property type="entry name" value="GlpE_sulfurtransferase"/>
</dbReference>
<dbReference type="GO" id="GO:0016740">
    <property type="term" value="F:transferase activity"/>
    <property type="evidence" value="ECO:0007669"/>
    <property type="project" value="UniProtKB-KW"/>
</dbReference>
<dbReference type="Proteomes" id="UP000031121">
    <property type="component" value="Chromosome"/>
</dbReference>
<dbReference type="KEGG" id="cbac:JI75_06715"/>
<dbReference type="PANTHER" id="PTHR43031:SF7">
    <property type="entry name" value="NITRIC OXIDE REDUCTASE FLRD-NAD(+) REDUCTASE"/>
    <property type="match status" value="1"/>
</dbReference>
<dbReference type="AlphaFoldDB" id="A0A0A8B4W0"/>
<evidence type="ECO:0000259" key="1">
    <source>
        <dbReference type="PROSITE" id="PS50206"/>
    </source>
</evidence>
<feature type="domain" description="Rhodanese" evidence="1">
    <location>
        <begin position="20"/>
        <end position="105"/>
    </location>
</feature>
<accession>A0A0A8B4W0</accession>
<dbReference type="EMBL" id="CP009302">
    <property type="protein sequence ID" value="AJC12394.1"/>
    <property type="molecule type" value="Genomic_DNA"/>
</dbReference>
<dbReference type="PANTHER" id="PTHR43031">
    <property type="entry name" value="FAD-DEPENDENT OXIDOREDUCTASE"/>
    <property type="match status" value="1"/>
</dbReference>
<dbReference type="SMART" id="SM00450">
    <property type="entry name" value="RHOD"/>
    <property type="match status" value="1"/>
</dbReference>
<dbReference type="PROSITE" id="PS50206">
    <property type="entry name" value="RHODANESE_3"/>
    <property type="match status" value="1"/>
</dbReference>
<name>A0A0A8B4W0_9ACTN</name>
<proteinExistence type="predicted"/>
<dbReference type="CDD" id="cd00158">
    <property type="entry name" value="RHOD"/>
    <property type="match status" value="1"/>
</dbReference>
<reference evidence="2 3" key="2">
    <citation type="journal article" date="2015" name="Genome Announc.">
        <title>Complete Genome Sequence of Coriobacteriaceae Strain 68-1-3, a Novel Mucus-Degrading Isolate from the Swine Intestinal Tract.</title>
        <authorList>
            <person name="Looft T."/>
            <person name="Bayles D.O."/>
            <person name="Alt D.P."/>
            <person name="Stanton T.B."/>
        </authorList>
    </citation>
    <scope>NUCLEOTIDE SEQUENCE [LARGE SCALE GENOMIC DNA]</scope>
    <source>
        <strain evidence="2 3">68-1-3</strain>
    </source>
</reference>
<sequence length="105" mass="11359">MGLFSFFTGGNITESTADARDRGALIVDVRETDEYRRGHIEGARSVPLSDLASIRRIAPDDQAPLYLYCASGARSARAASQLRSMGYADVTNMGGIMGYRGPLVR</sequence>
<protein>
    <submittedName>
        <fullName evidence="2">Sulfurtransferase</fullName>
    </submittedName>
</protein>
<dbReference type="SUPFAM" id="SSF52821">
    <property type="entry name" value="Rhodanese/Cell cycle control phosphatase"/>
    <property type="match status" value="1"/>
</dbReference>
<organism evidence="2 3">
    <name type="scientific">Berryella intestinalis</name>
    <dbReference type="NCBI Taxonomy" id="1531429"/>
    <lineage>
        <taxon>Bacteria</taxon>
        <taxon>Bacillati</taxon>
        <taxon>Actinomycetota</taxon>
        <taxon>Coriobacteriia</taxon>
        <taxon>Eggerthellales</taxon>
        <taxon>Eggerthellaceae</taxon>
        <taxon>Berryella</taxon>
    </lineage>
</organism>
<dbReference type="Gene3D" id="3.40.250.10">
    <property type="entry name" value="Rhodanese-like domain"/>
    <property type="match status" value="1"/>
</dbReference>
<dbReference type="OrthoDB" id="9800872at2"/>
<keyword evidence="3" id="KW-1185">Reference proteome</keyword>
<dbReference type="STRING" id="1531429.JI75_06715"/>
<reference evidence="3" key="1">
    <citation type="submission" date="2014-08" db="EMBL/GenBank/DDBJ databases">
        <title>Coriobacteriaceae sp. complete genome.</title>
        <authorList>
            <person name="Looft T."/>
            <person name="Bayles D.O."/>
            <person name="Stanton T.B."/>
        </authorList>
    </citation>
    <scope>NUCLEOTIDE SEQUENCE [LARGE SCALE GENOMIC DNA]</scope>
    <source>
        <strain evidence="3">68-1-3</strain>
    </source>
</reference>
<dbReference type="InterPro" id="IPR036873">
    <property type="entry name" value="Rhodanese-like_dom_sf"/>
</dbReference>
<gene>
    <name evidence="2" type="ORF">JI75_06715</name>
</gene>
<evidence type="ECO:0000313" key="3">
    <source>
        <dbReference type="Proteomes" id="UP000031121"/>
    </source>
</evidence>
<dbReference type="InterPro" id="IPR001763">
    <property type="entry name" value="Rhodanese-like_dom"/>
</dbReference>
<evidence type="ECO:0000313" key="2">
    <source>
        <dbReference type="EMBL" id="AJC12394.1"/>
    </source>
</evidence>
<keyword evidence="2" id="KW-0808">Transferase</keyword>